<accession>V2X339</accession>
<name>V2X339_MONRO</name>
<comment type="caution">
    <text evidence="3">The sequence shown here is derived from an EMBL/GenBank/DDBJ whole genome shotgun (WGS) entry which is preliminary data.</text>
</comment>
<dbReference type="PROSITE" id="PS50837">
    <property type="entry name" value="NACHT"/>
    <property type="match status" value="1"/>
</dbReference>
<evidence type="ECO:0000313" key="3">
    <source>
        <dbReference type="EMBL" id="ESK88197.1"/>
    </source>
</evidence>
<feature type="domain" description="NACHT" evidence="2">
    <location>
        <begin position="79"/>
        <end position="234"/>
    </location>
</feature>
<evidence type="ECO:0000256" key="1">
    <source>
        <dbReference type="ARBA" id="ARBA00022737"/>
    </source>
</evidence>
<dbReference type="InterPro" id="IPR027417">
    <property type="entry name" value="P-loop_NTPase"/>
</dbReference>
<dbReference type="EMBL" id="AWSO01000684">
    <property type="protein sequence ID" value="ESK88197.1"/>
    <property type="molecule type" value="Genomic_DNA"/>
</dbReference>
<dbReference type="KEGG" id="mrr:Moror_5523"/>
<dbReference type="HOGENOM" id="CLU_000288_6_10_1"/>
<dbReference type="InterPro" id="IPR056884">
    <property type="entry name" value="NPHP3-like_N"/>
</dbReference>
<protein>
    <submittedName>
        <fullName evidence="3">Vegetative incompatibility protein het-e-1</fullName>
    </submittedName>
</protein>
<reference evidence="3 4" key="1">
    <citation type="journal article" date="2014" name="BMC Genomics">
        <title>Genome and secretome analysis of the hemibiotrophic fungal pathogen, Moniliophthora roreri, which causes frosty pod rot disease of cacao: mechanisms of the biotrophic and necrotrophic phases.</title>
        <authorList>
            <person name="Meinhardt L.W."/>
            <person name="Costa G.G.L."/>
            <person name="Thomazella D.P.T."/>
            <person name="Teixeira P.J.P.L."/>
            <person name="Carazzolle M.F."/>
            <person name="Schuster S.C."/>
            <person name="Carlson J.E."/>
            <person name="Guiltinan M.J."/>
            <person name="Mieczkowski P."/>
            <person name="Farmer A."/>
            <person name="Ramaraj T."/>
            <person name="Crozier J."/>
            <person name="Davis R.E."/>
            <person name="Shao J."/>
            <person name="Melnick R.L."/>
            <person name="Pereira G.A.G."/>
            <person name="Bailey B.A."/>
        </authorList>
    </citation>
    <scope>NUCLEOTIDE SEQUENCE [LARGE SCALE GENOMIC DNA]</scope>
    <source>
        <strain evidence="3 4">MCA 2997</strain>
    </source>
</reference>
<dbReference type="Pfam" id="PF24883">
    <property type="entry name" value="NPHP3_N"/>
    <property type="match status" value="1"/>
</dbReference>
<dbReference type="PANTHER" id="PTHR10039">
    <property type="entry name" value="AMELOGENIN"/>
    <property type="match status" value="1"/>
</dbReference>
<dbReference type="InterPro" id="IPR007111">
    <property type="entry name" value="NACHT_NTPase"/>
</dbReference>
<evidence type="ECO:0000259" key="2">
    <source>
        <dbReference type="PROSITE" id="PS50837"/>
    </source>
</evidence>
<dbReference type="OrthoDB" id="4760524at2759"/>
<gene>
    <name evidence="3" type="ORF">Moror_5523</name>
</gene>
<dbReference type="Proteomes" id="UP000017559">
    <property type="component" value="Unassembled WGS sequence"/>
</dbReference>
<dbReference type="AlphaFoldDB" id="V2X339"/>
<dbReference type="SUPFAM" id="SSF52540">
    <property type="entry name" value="P-loop containing nucleoside triphosphate hydrolases"/>
    <property type="match status" value="1"/>
</dbReference>
<dbReference type="STRING" id="1381753.V2X339"/>
<sequence>MFNGSSQFSITGGDFVVARDYHEHTHIYIHDFLRSSSVLNAAYNSGERVSTAPRCTPGTREAVIRLIMKWTTNPFTPQRILWLNGLAGEGKSAVAQSVAEICASPPHSRLAASFFFSRAHAERSSAMRLFPTIAYQLTTHDPRLKHAVLQALQKDSSIPDLSPKDQLERLIVQPIMSLREPVTGACPTRIIIIEALDECDDYMSILECLTTTLILRPHLFKLIVTSRPESEIQEFFSQSTHSSLVQSLVLSQFDARADIRLYLESSFDSIRKRHRRRMNTVRPWEEWPSRAVVDRLVHESAGLFIYAASIIHYVDHWFDGPARRLSMLIDGDLSAGSFNNGFDHPYGPLDRLYKHILGSVQDHSSILRTVLGTVMSLYIPLSRQDLSLLLSPLLHADQVTAILDRLSPILKIPWNIDSPEPIQIYHQSLRDFLADRRRSEGFYVDPLIQHADITECCFQLMRRMLKRDISVHSWTPGGTYSNRMDVSVLGALRYACRFWAQHLNMSQLEPNEVDDYLEEFIHNHFLSWIECMSLLGELGRAIQSLGMFVSNEKYREPLRECETFILAFYYQLATSAKAVYTDALPSCPLSSPLRKWYRHMLPSVNRDNAEIATSWRQILKKTAKERTRSYRVKVGSFRSTLSYGGMPVHSGASVASSSNTRSGASVWTSLY</sequence>
<evidence type="ECO:0000313" key="4">
    <source>
        <dbReference type="Proteomes" id="UP000017559"/>
    </source>
</evidence>
<organism evidence="3 4">
    <name type="scientific">Moniliophthora roreri (strain MCA 2997)</name>
    <name type="common">Cocoa frosty pod rot fungus</name>
    <name type="synonym">Crinipellis roreri</name>
    <dbReference type="NCBI Taxonomy" id="1381753"/>
    <lineage>
        <taxon>Eukaryota</taxon>
        <taxon>Fungi</taxon>
        <taxon>Dikarya</taxon>
        <taxon>Basidiomycota</taxon>
        <taxon>Agaricomycotina</taxon>
        <taxon>Agaricomycetes</taxon>
        <taxon>Agaricomycetidae</taxon>
        <taxon>Agaricales</taxon>
        <taxon>Marasmiineae</taxon>
        <taxon>Marasmiaceae</taxon>
        <taxon>Moniliophthora</taxon>
    </lineage>
</organism>
<proteinExistence type="predicted"/>
<dbReference type="PANTHER" id="PTHR10039:SF14">
    <property type="entry name" value="NACHT DOMAIN-CONTAINING PROTEIN"/>
    <property type="match status" value="1"/>
</dbReference>
<keyword evidence="1" id="KW-0677">Repeat</keyword>
<keyword evidence="4" id="KW-1185">Reference proteome</keyword>